<reference evidence="1" key="1">
    <citation type="submission" date="2021-01" db="EMBL/GenBank/DDBJ databases">
        <authorList>
            <person name="Li R."/>
            <person name="Bekaert M."/>
        </authorList>
    </citation>
    <scope>NUCLEOTIDE SEQUENCE</scope>
    <source>
        <strain evidence="1">Farmed</strain>
    </source>
</reference>
<dbReference type="EMBL" id="CAHIKZ030000828">
    <property type="protein sequence ID" value="CAE1240567.1"/>
    <property type="molecule type" value="Genomic_DNA"/>
</dbReference>
<keyword evidence="2" id="KW-1185">Reference proteome</keyword>
<evidence type="ECO:0000313" key="1">
    <source>
        <dbReference type="EMBL" id="CAE1240567.1"/>
    </source>
</evidence>
<name>A0A812BVA6_ACAPH</name>
<protein>
    <submittedName>
        <fullName evidence="1">Uncharacterized protein</fullName>
    </submittedName>
</protein>
<evidence type="ECO:0000313" key="2">
    <source>
        <dbReference type="Proteomes" id="UP000597762"/>
    </source>
</evidence>
<sequence>MFPFLFTQFRQLTFPFTPAATFPFTQFRQRFPFTQFRQLTHRDFGSSFPFTSLLTFPFSSFGLRPLSLSTFPFIQKTFPFTQFRRLTFPFHSFALPHRSLSLGFKLTDSFVPLSLYVSQFPFPLQFSSLSGLAYVPFYVPFSSFLQFRQPFPFTQFPFLSFGSLRSLSSSSLSAVYGFVFPFTQFRQLRSLYSVLAAYVPF</sequence>
<dbReference type="Proteomes" id="UP000597762">
    <property type="component" value="Unassembled WGS sequence"/>
</dbReference>
<organism evidence="1 2">
    <name type="scientific">Acanthosepion pharaonis</name>
    <name type="common">Pharaoh cuttlefish</name>
    <name type="synonym">Sepia pharaonis</name>
    <dbReference type="NCBI Taxonomy" id="158019"/>
    <lineage>
        <taxon>Eukaryota</taxon>
        <taxon>Metazoa</taxon>
        <taxon>Spiralia</taxon>
        <taxon>Lophotrochozoa</taxon>
        <taxon>Mollusca</taxon>
        <taxon>Cephalopoda</taxon>
        <taxon>Coleoidea</taxon>
        <taxon>Decapodiformes</taxon>
        <taxon>Sepiida</taxon>
        <taxon>Sepiina</taxon>
        <taxon>Sepiidae</taxon>
        <taxon>Acanthosepion</taxon>
    </lineage>
</organism>
<gene>
    <name evidence="1" type="ORF">SPHA_22396</name>
</gene>
<proteinExistence type="predicted"/>
<accession>A0A812BVA6</accession>
<dbReference type="AlphaFoldDB" id="A0A812BVA6"/>
<comment type="caution">
    <text evidence="1">The sequence shown here is derived from an EMBL/GenBank/DDBJ whole genome shotgun (WGS) entry which is preliminary data.</text>
</comment>